<feature type="transmembrane region" description="Helical" evidence="1">
    <location>
        <begin position="137"/>
        <end position="158"/>
    </location>
</feature>
<protein>
    <submittedName>
        <fullName evidence="2">ABC transporter permease</fullName>
    </submittedName>
</protein>
<dbReference type="EMBL" id="JAHBOH010000001">
    <property type="protein sequence ID" value="MBT0994697.1"/>
    <property type="molecule type" value="Genomic_DNA"/>
</dbReference>
<name>A0ABS5TZX3_9CELL</name>
<dbReference type="Proteomes" id="UP000722125">
    <property type="component" value="Unassembled WGS sequence"/>
</dbReference>
<feature type="transmembrane region" description="Helical" evidence="1">
    <location>
        <begin position="351"/>
        <end position="374"/>
    </location>
</feature>
<keyword evidence="3" id="KW-1185">Reference proteome</keyword>
<feature type="transmembrane region" description="Helical" evidence="1">
    <location>
        <begin position="467"/>
        <end position="488"/>
    </location>
</feature>
<feature type="transmembrane region" description="Helical" evidence="1">
    <location>
        <begin position="32"/>
        <end position="54"/>
    </location>
</feature>
<feature type="transmembrane region" description="Helical" evidence="1">
    <location>
        <begin position="92"/>
        <end position="110"/>
    </location>
</feature>
<feature type="transmembrane region" description="Helical" evidence="1">
    <location>
        <begin position="403"/>
        <end position="425"/>
    </location>
</feature>
<feature type="transmembrane region" description="Helical" evidence="1">
    <location>
        <begin position="203"/>
        <end position="226"/>
    </location>
</feature>
<organism evidence="2 3">
    <name type="scientific">Cellulomonas fulva</name>
    <dbReference type="NCBI Taxonomy" id="2835530"/>
    <lineage>
        <taxon>Bacteria</taxon>
        <taxon>Bacillati</taxon>
        <taxon>Actinomycetota</taxon>
        <taxon>Actinomycetes</taxon>
        <taxon>Micrococcales</taxon>
        <taxon>Cellulomonadaceae</taxon>
        <taxon>Cellulomonas</taxon>
    </lineage>
</organism>
<keyword evidence="1" id="KW-1133">Transmembrane helix</keyword>
<accession>A0ABS5TZX3</accession>
<feature type="transmembrane region" description="Helical" evidence="1">
    <location>
        <begin position="513"/>
        <end position="532"/>
    </location>
</feature>
<feature type="transmembrane region" description="Helical" evidence="1">
    <location>
        <begin position="437"/>
        <end position="460"/>
    </location>
</feature>
<reference evidence="2 3" key="1">
    <citation type="submission" date="2021-05" db="EMBL/GenBank/DDBJ databases">
        <title>Description of Cellulomonas sp. DKR-3 sp. nov.</title>
        <authorList>
            <person name="Dahal R.H."/>
            <person name="Chaudhary D.K."/>
        </authorList>
    </citation>
    <scope>NUCLEOTIDE SEQUENCE [LARGE SCALE GENOMIC DNA]</scope>
    <source>
        <strain evidence="2 3">DKR-3</strain>
    </source>
</reference>
<dbReference type="RefSeq" id="WP_214350071.1">
    <property type="nucleotide sequence ID" value="NZ_JAHBOH010000001.1"/>
</dbReference>
<gene>
    <name evidence="2" type="ORF">KIN34_10410</name>
</gene>
<feature type="transmembrane region" description="Helical" evidence="1">
    <location>
        <begin position="246"/>
        <end position="267"/>
    </location>
</feature>
<keyword evidence="1" id="KW-0472">Membrane</keyword>
<evidence type="ECO:0000313" key="2">
    <source>
        <dbReference type="EMBL" id="MBT0994697.1"/>
    </source>
</evidence>
<comment type="caution">
    <text evidence="2">The sequence shown here is derived from an EMBL/GenBank/DDBJ whole genome shotgun (WGS) entry which is preliminary data.</text>
</comment>
<evidence type="ECO:0000313" key="3">
    <source>
        <dbReference type="Proteomes" id="UP000722125"/>
    </source>
</evidence>
<evidence type="ECO:0000256" key="1">
    <source>
        <dbReference type="SAM" id="Phobius"/>
    </source>
</evidence>
<feature type="transmembrane region" description="Helical" evidence="1">
    <location>
        <begin position="61"/>
        <end position="80"/>
    </location>
</feature>
<sequence length="539" mass="55556">MTAAAVPLGRSSSTVGTRPLLRASLRHDGRLLAPWAVIATALSASSVILFPIVFPDQQSRAALSAALGANPAIGLIFGPAYDLTTADGFNAWRSLALGGFLAALGAIFAVTRATRAQEDSGQAELLASGVMGRTSRLLAGVAMAVVGSLLLGVVSGLVTVLCGGSWTPSLLLGATFTATGWVFGAVAAVTAQVGSDARTSSSMAVAVLGVLFVLYGFCSSVEAPAWTIWVNPIGWMHETRPASGDHWWPLLLAVVLAVALVAVAFGLQGRRDFGQGTIAPRPGPARGSTRSTWRLALRVNRGPFVTWSVAFVALGFVFGYFTTSVQDVVGSNSAVQRVLASGATAPAELTAAFVTTILSLVGILAAISGVQVMLRVRAEELEDRVEPVLAGAVARPRYLASNVLVALGSPTVFVLVAGTLVATLAAGADIGVDFGDVVLQAVVTVPAVWTVVALSVAVVGARPAAGLAAWLGVLVSFVLTLLGPTFGLDDWVLGISPFWHVPHASGPDPDWTGLGWVTLFTAGFLLVGFAGFRRRDLAR</sequence>
<feature type="transmembrane region" description="Helical" evidence="1">
    <location>
        <begin position="304"/>
        <end position="322"/>
    </location>
</feature>
<feature type="transmembrane region" description="Helical" evidence="1">
    <location>
        <begin position="170"/>
        <end position="191"/>
    </location>
</feature>
<keyword evidence="1" id="KW-0812">Transmembrane</keyword>
<proteinExistence type="predicted"/>